<keyword evidence="5 20" id="KW-0732">Signal</keyword>
<dbReference type="PROSITE" id="PS00232">
    <property type="entry name" value="CADHERIN_1"/>
    <property type="match status" value="5"/>
</dbReference>
<dbReference type="GO" id="GO:0016324">
    <property type="term" value="C:apical plasma membrane"/>
    <property type="evidence" value="ECO:0007669"/>
    <property type="project" value="UniProtKB-SubCell"/>
</dbReference>
<accession>A0A6B0R1L7</accession>
<reference evidence="22" key="1">
    <citation type="submission" date="2019-10" db="EMBL/GenBank/DDBJ databases">
        <title>The sequence and de novo assembly of the wild yak genome.</title>
        <authorList>
            <person name="Liu Y."/>
        </authorList>
    </citation>
    <scope>NUCLEOTIDE SEQUENCE [LARGE SCALE GENOMIC DNA]</scope>
    <source>
        <strain evidence="22">WY2019</strain>
    </source>
</reference>
<evidence type="ECO:0000256" key="20">
    <source>
        <dbReference type="SAM" id="SignalP"/>
    </source>
</evidence>
<feature type="domain" description="Cadherin" evidence="21">
    <location>
        <begin position="127"/>
        <end position="243"/>
    </location>
</feature>
<dbReference type="PANTHER" id="PTHR24026:SF133">
    <property type="entry name" value="CADHERIN-RELATED FAMILY MEMBER 2"/>
    <property type="match status" value="1"/>
</dbReference>
<feature type="domain" description="Cadherin" evidence="21">
    <location>
        <begin position="423"/>
        <end position="550"/>
    </location>
</feature>
<evidence type="ECO:0000256" key="19">
    <source>
        <dbReference type="SAM" id="Phobius"/>
    </source>
</evidence>
<dbReference type="GO" id="GO:0070161">
    <property type="term" value="C:anchoring junction"/>
    <property type="evidence" value="ECO:0007669"/>
    <property type="project" value="UniProtKB-SubCell"/>
</dbReference>
<evidence type="ECO:0000256" key="16">
    <source>
        <dbReference type="ARBA" id="ARBA00064960"/>
    </source>
</evidence>
<dbReference type="Proteomes" id="UP000322234">
    <property type="component" value="Unassembled WGS sequence"/>
</dbReference>
<keyword evidence="13" id="KW-0966">Cell projection</keyword>
<dbReference type="FunFam" id="2.60.40.60:FF:000101">
    <property type="entry name" value="FAT atypical cadherin 4"/>
    <property type="match status" value="1"/>
</dbReference>
<gene>
    <name evidence="22" type="ORF">E5288_WYG002343</name>
</gene>
<dbReference type="SMART" id="SM00112">
    <property type="entry name" value="CA"/>
    <property type="match status" value="9"/>
</dbReference>
<dbReference type="SUPFAM" id="SSF49313">
    <property type="entry name" value="Cadherin-like"/>
    <property type="match status" value="9"/>
</dbReference>
<feature type="domain" description="Cadherin" evidence="21">
    <location>
        <begin position="656"/>
        <end position="765"/>
    </location>
</feature>
<evidence type="ECO:0000256" key="10">
    <source>
        <dbReference type="ARBA" id="ARBA00022949"/>
    </source>
</evidence>
<evidence type="ECO:0000256" key="11">
    <source>
        <dbReference type="ARBA" id="ARBA00022989"/>
    </source>
</evidence>
<dbReference type="GO" id="GO:0005509">
    <property type="term" value="F:calcium ion binding"/>
    <property type="evidence" value="ECO:0007669"/>
    <property type="project" value="UniProtKB-UniRule"/>
</dbReference>
<evidence type="ECO:0000256" key="7">
    <source>
        <dbReference type="ARBA" id="ARBA00022782"/>
    </source>
</evidence>
<evidence type="ECO:0000256" key="12">
    <source>
        <dbReference type="ARBA" id="ARBA00023136"/>
    </source>
</evidence>
<evidence type="ECO:0000256" key="6">
    <source>
        <dbReference type="ARBA" id="ARBA00022737"/>
    </source>
</evidence>
<evidence type="ECO:0000256" key="2">
    <source>
        <dbReference type="ARBA" id="ARBA00004282"/>
    </source>
</evidence>
<keyword evidence="12 19" id="KW-0472">Membrane</keyword>
<evidence type="ECO:0000256" key="13">
    <source>
        <dbReference type="ARBA" id="ARBA00023273"/>
    </source>
</evidence>
<keyword evidence="11 19" id="KW-1133">Transmembrane helix</keyword>
<dbReference type="InterPro" id="IPR015919">
    <property type="entry name" value="Cadherin-like_sf"/>
</dbReference>
<feature type="domain" description="Cadherin" evidence="21">
    <location>
        <begin position="244"/>
        <end position="408"/>
    </location>
</feature>
<evidence type="ECO:0000256" key="1">
    <source>
        <dbReference type="ARBA" id="ARBA00004247"/>
    </source>
</evidence>
<feature type="domain" description="Cadherin" evidence="21">
    <location>
        <begin position="766"/>
        <end position="878"/>
    </location>
</feature>
<dbReference type="Gene3D" id="2.60.40.60">
    <property type="entry name" value="Cadherins"/>
    <property type="match status" value="9"/>
</dbReference>
<organism evidence="22 23">
    <name type="scientific">Bos mutus</name>
    <name type="common">wild yak</name>
    <dbReference type="NCBI Taxonomy" id="72004"/>
    <lineage>
        <taxon>Eukaryota</taxon>
        <taxon>Metazoa</taxon>
        <taxon>Chordata</taxon>
        <taxon>Craniata</taxon>
        <taxon>Vertebrata</taxon>
        <taxon>Euteleostomi</taxon>
        <taxon>Mammalia</taxon>
        <taxon>Eutheria</taxon>
        <taxon>Laurasiatheria</taxon>
        <taxon>Artiodactyla</taxon>
        <taxon>Ruminantia</taxon>
        <taxon>Pecora</taxon>
        <taxon>Bovidae</taxon>
        <taxon>Bovinae</taxon>
        <taxon>Bos</taxon>
    </lineage>
</organism>
<proteinExistence type="predicted"/>
<dbReference type="PROSITE" id="PS50268">
    <property type="entry name" value="CADHERIN_2"/>
    <property type="match status" value="9"/>
</dbReference>
<comment type="caution">
    <text evidence="22">The sequence shown here is derived from an EMBL/GenBank/DDBJ whole genome shotgun (WGS) entry which is preliminary data.</text>
</comment>
<feature type="transmembrane region" description="Helical" evidence="19">
    <location>
        <begin position="1225"/>
        <end position="1246"/>
    </location>
</feature>
<feature type="domain" description="Cadherin" evidence="21">
    <location>
        <begin position="1000"/>
        <end position="1123"/>
    </location>
</feature>
<dbReference type="Pfam" id="PF00028">
    <property type="entry name" value="Cadherin"/>
    <property type="match status" value="6"/>
</dbReference>
<evidence type="ECO:0000259" key="21">
    <source>
        <dbReference type="PROSITE" id="PS50268"/>
    </source>
</evidence>
<evidence type="ECO:0000313" key="23">
    <source>
        <dbReference type="Proteomes" id="UP000322234"/>
    </source>
</evidence>
<dbReference type="FunFam" id="2.60.40.60:FF:000245">
    <property type="entry name" value="Cadherin related family member 2"/>
    <property type="match status" value="1"/>
</dbReference>
<keyword evidence="10" id="KW-0965">Cell junction</keyword>
<dbReference type="InterPro" id="IPR002126">
    <property type="entry name" value="Cadherin-like_dom"/>
</dbReference>
<evidence type="ECO:0000313" key="22">
    <source>
        <dbReference type="EMBL" id="MXQ83715.1"/>
    </source>
</evidence>
<dbReference type="GO" id="GO:0060429">
    <property type="term" value="P:epithelium development"/>
    <property type="evidence" value="ECO:0007669"/>
    <property type="project" value="UniProtKB-ARBA"/>
</dbReference>
<feature type="domain" description="Cadherin" evidence="21">
    <location>
        <begin position="28"/>
        <end position="126"/>
    </location>
</feature>
<name>A0A6B0R1L7_9CETA</name>
<evidence type="ECO:0000256" key="8">
    <source>
        <dbReference type="ARBA" id="ARBA00022837"/>
    </source>
</evidence>
<evidence type="ECO:0000256" key="3">
    <source>
        <dbReference type="ARBA" id="ARBA00022475"/>
    </source>
</evidence>
<keyword evidence="7" id="KW-0221">Differentiation</keyword>
<dbReference type="FunFam" id="2.60.40.60:FF:000094">
    <property type="entry name" value="protocadherin gamma-C4 isoform X2"/>
    <property type="match status" value="2"/>
</dbReference>
<dbReference type="GO" id="GO:0050839">
    <property type="term" value="F:cell adhesion molecule binding"/>
    <property type="evidence" value="ECO:0007669"/>
    <property type="project" value="TreeGrafter"/>
</dbReference>
<feature type="signal peptide" evidence="20">
    <location>
        <begin position="1"/>
        <end position="21"/>
    </location>
</feature>
<keyword evidence="8 18" id="KW-0106">Calcium</keyword>
<feature type="domain" description="Cadherin" evidence="21">
    <location>
        <begin position="880"/>
        <end position="998"/>
    </location>
</feature>
<dbReference type="FunFam" id="2.60.40.60:FF:000221">
    <property type="entry name" value="Cadherin related family member 2"/>
    <property type="match status" value="1"/>
</dbReference>
<sequence>MMGWPWLSCLLFPALVVSVAANTAPMFASNMSMVSLPEDLPVGAEAFWLVAQDHDNDELKYGISGSNAYFFNVTSNTGEVKLASPLDYETLYWFAITISVSDSYNNQVQREMQVIVEDRNDNAPVFQSISFSANVSETLPVGSLVLSVQATDKDTGSAGAVVYSIEKVIPATEGSEYLFRILPNGSIILNGSLDYNTKSSFYQLELKACDSGGLYNNHTVIQCSSSVFVSISVIDKPDLDPQFVREFYSASVAEDTPQGTSVLKVEAMDGDRGINDPVIYSISSENGMSPGWGWGKGRGGGSVRATGRSCSCCFFPDSTRPGWFDIGKQDGVITVNSPLDREQLLEEDEEVQVQVTLSQNAGSLTSAFRLQLCSQATETHPNIHGQEAKASIWVTLRVTDVNDHVPEFYNCSLQDCAFTPNETQVNFTGYVDEHASTRIPIEDLTMVVYDPDKAGWSSVVGNGKAGCWGSNGTFLLTLGGPDAEAFSVSPQRAAGSVDVQVLVREPSLVDYERQSVMLVQVTATDSVSGNASVASVTIHLRDTNDHRPTFPSSMYNLSVFEHSPVGYVVTDSIRASDPDTGEGGRVTYSLLPGNGADIFAVDPDSGKVTVRNSELLDREKQAVYYLTLQATDGGNLSSSTTLQIHVLDVNDNSPVVSGSYNIFVQEEEGNVSVTIQAHDNDQPDTNNSLLHFSLLPSPFSHNFSVDPDKGILRNLGPLDREAIDPALGGRIVLSVNVSDSGEPALWTTVGVTITVEDINDNLPIFNQSRYSFSVRERDPGVQVGMVEAWDADQTEANNRISFSLSGSGANNFMIRGSVLGSGQAVGRLSLPLDVSLDYETQASFSLIMSAENADAQGRETTAEVLVTVEDVNDVPPTLDSASLQGIRVAENGSQHGILVNVVAQDRDTMSQVEVQLVNVICTKAGVDVGSLCHGWFSVLANGSVIINQSEAIDYEACDLVTLVVRAYDLTTDPRFQAYSDNGSLPITIEDVNDNAPYFLPEDKTFVIIPELVMPNQQVASVRARDDDSGNNAAILFSIFQVDFIAKDGAVIPFQGFFRVSTSSEASVFTGNIDLVTSLDSTLQGTYQVTVKAQDSPSEGPAQEARITLNLFTVDQSYRVRLQFSLNKEEVGANSEKIKEALAQATRTTVYIVNIQDIDSQVRARGRSYLDAYFVFSNGSALTLDQLSMMIRNDQDSLTQLLQLGLVVLGSQDNQESESQDTLRNVTIGLGVALLLAIVIFSTIIMCTQKSYQRKLRAMKAAKEARKTAVGVMPPGSAIPGTNMYNTERANPMLNLPAKDLGFESHSSSSDLDHISVNSLDDNSVDLENSAQEIKARWGMSWYLGFLT</sequence>
<dbReference type="FunFam" id="2.60.40.60:FF:000264">
    <property type="entry name" value="Cadherin-related family member 2"/>
    <property type="match status" value="1"/>
</dbReference>
<dbReference type="FunFam" id="2.60.40.60:FF:000098">
    <property type="entry name" value="cadherin-23 isoform X1"/>
    <property type="match status" value="1"/>
</dbReference>
<protein>
    <recommendedName>
        <fullName evidence="17">Cadherin-related family member 2</fullName>
    </recommendedName>
</protein>
<keyword evidence="4 19" id="KW-0812">Transmembrane</keyword>
<evidence type="ECO:0000256" key="9">
    <source>
        <dbReference type="ARBA" id="ARBA00022889"/>
    </source>
</evidence>
<evidence type="ECO:0000256" key="4">
    <source>
        <dbReference type="ARBA" id="ARBA00022692"/>
    </source>
</evidence>
<evidence type="ECO:0000256" key="15">
    <source>
        <dbReference type="ARBA" id="ARBA00060382"/>
    </source>
</evidence>
<feature type="chain" id="PRO_5025529700" description="Cadherin-related family member 2" evidence="20">
    <location>
        <begin position="22"/>
        <end position="1347"/>
    </location>
</feature>
<dbReference type="PRINTS" id="PR00205">
    <property type="entry name" value="CADHERIN"/>
</dbReference>
<keyword evidence="3" id="KW-1003">Cell membrane</keyword>
<comment type="subunit">
    <text evidence="16">Part of the IMAC/intermicrovillar adhesion complex/intermicrovillar tip-link complex composed of ANKS4B, MYO7B, USH1C, CDHR2 and CDHR5. Interacts with MAST2. Interacts (via cytoplasmic domain) with USH1C and MYO7B; required for proper localization of CDHR2 to microvilli tips and its function in brush border differentiation.</text>
</comment>
<evidence type="ECO:0000256" key="18">
    <source>
        <dbReference type="PROSITE-ProRule" id="PRU00043"/>
    </source>
</evidence>
<dbReference type="InterPro" id="IPR020894">
    <property type="entry name" value="Cadherin_CS"/>
</dbReference>
<dbReference type="PANTHER" id="PTHR24026">
    <property type="entry name" value="FAT ATYPICAL CADHERIN-RELATED"/>
    <property type="match status" value="1"/>
</dbReference>
<comment type="function">
    <text evidence="14">Intermicrovillar adhesion molecule that forms, via its extracellular domain, calcium-dependent heterophilic complexes with CDHR5 on adjacent microvilli. Thereby, controls the packing of microvilli at the apical membrane of epithelial cells. Through its cytoplasmic domain, interacts with microvillus cytoplasmic proteins to form the intermicrovillar adhesion complex/IMAC. This complex plays a central role in microvilli and epithelial brush border differentiation. May also play a role in cell-cell adhesion and contact inhibition in epithelial cells.</text>
</comment>
<feature type="domain" description="Cadherin" evidence="21">
    <location>
        <begin position="551"/>
        <end position="656"/>
    </location>
</feature>
<comment type="subcellular location">
    <subcellularLocation>
        <location evidence="1">Apical cell membrane</location>
        <topology evidence="1">Single-pass type I membrane protein</topology>
    </subcellularLocation>
    <subcellularLocation>
        <location evidence="2">Cell junction</location>
    </subcellularLocation>
    <subcellularLocation>
        <location evidence="15">Cell projection</location>
        <location evidence="15">Microvillus membrane</location>
        <topology evidence="15">Single-pass type I membrane protein</topology>
    </subcellularLocation>
</comment>
<keyword evidence="23" id="KW-1185">Reference proteome</keyword>
<dbReference type="GO" id="GO:0007156">
    <property type="term" value="P:homophilic cell adhesion via plasma membrane adhesion molecules"/>
    <property type="evidence" value="ECO:0007669"/>
    <property type="project" value="InterPro"/>
</dbReference>
<dbReference type="GO" id="GO:0030154">
    <property type="term" value="P:cell differentiation"/>
    <property type="evidence" value="ECO:0007669"/>
    <property type="project" value="UniProtKB-KW"/>
</dbReference>
<evidence type="ECO:0000256" key="14">
    <source>
        <dbReference type="ARBA" id="ARBA00059631"/>
    </source>
</evidence>
<evidence type="ECO:0000256" key="17">
    <source>
        <dbReference type="ARBA" id="ARBA00067497"/>
    </source>
</evidence>
<dbReference type="FunFam" id="2.60.40.60:FF:000252">
    <property type="entry name" value="Cadherin related family member 2"/>
    <property type="match status" value="1"/>
</dbReference>
<keyword evidence="9" id="KW-0130">Cell adhesion</keyword>
<dbReference type="GO" id="GO:0031528">
    <property type="term" value="C:microvillus membrane"/>
    <property type="evidence" value="ECO:0007669"/>
    <property type="project" value="UniProtKB-SubCell"/>
</dbReference>
<keyword evidence="6" id="KW-0677">Repeat</keyword>
<dbReference type="EMBL" id="VBQZ03000018">
    <property type="protein sequence ID" value="MXQ83715.1"/>
    <property type="molecule type" value="Genomic_DNA"/>
</dbReference>
<dbReference type="CDD" id="cd11304">
    <property type="entry name" value="Cadherin_repeat"/>
    <property type="match status" value="9"/>
</dbReference>
<evidence type="ECO:0000256" key="5">
    <source>
        <dbReference type="ARBA" id="ARBA00022729"/>
    </source>
</evidence>